<protein>
    <submittedName>
        <fullName evidence="1">Uncharacterized protein</fullName>
    </submittedName>
</protein>
<evidence type="ECO:0000313" key="2">
    <source>
        <dbReference type="Proteomes" id="UP000218831"/>
    </source>
</evidence>
<comment type="caution">
    <text evidence="1">The sequence shown here is derived from an EMBL/GenBank/DDBJ whole genome shotgun (WGS) entry which is preliminary data.</text>
</comment>
<keyword evidence="2" id="KW-1185">Reference proteome</keyword>
<dbReference type="AlphaFoldDB" id="A0A2A2G949"/>
<dbReference type="Proteomes" id="UP000218831">
    <property type="component" value="Unassembled WGS sequence"/>
</dbReference>
<sequence length="325" mass="34921">MLLVAVTSCDSLTGEPDTRIPLEETLNEESTGAFLRVLSVDVAGFDYVNLDEAGYVFTAEYSDSEKGGKLENVEFTVSYTSNDYTETPPEIDYAEVKTVPASEFSEREESGLPSKQFEITFEEAITALGIEQSDVELGDSFTIQWTVNTTDGKSFGPESASPPVTGGFYSSPFQARSPVAILIDPEKYVGTYQITQQGPGTFGPVFESMQFEAELSVDPNNTLNGRVFESIAIGSPSFGEYDFPLTFARAANQSDNVLTLSGRVGLGLSCGGPEIIFAPEDDPTLSSFDVTDDSEFSFALVDNVEGACGGAPGTILVRFNAEKVN</sequence>
<evidence type="ECO:0000313" key="1">
    <source>
        <dbReference type="EMBL" id="PAU93534.1"/>
    </source>
</evidence>
<dbReference type="EMBL" id="NSKE01000007">
    <property type="protein sequence ID" value="PAU93534.1"/>
    <property type="molecule type" value="Genomic_DNA"/>
</dbReference>
<gene>
    <name evidence="1" type="ORF">CK503_10255</name>
</gene>
<accession>A0A2A2G949</accession>
<reference evidence="1 2" key="1">
    <citation type="submission" date="2017-08" db="EMBL/GenBank/DDBJ databases">
        <title>Aliifodinibius alkalisoli sp. nov., isolated from saline alkaline soil.</title>
        <authorList>
            <person name="Liu D."/>
            <person name="Zhang G."/>
        </authorList>
    </citation>
    <scope>NUCLEOTIDE SEQUENCE [LARGE SCALE GENOMIC DNA]</scope>
    <source>
        <strain evidence="1 2">WN023</strain>
    </source>
</reference>
<organism evidence="1 2">
    <name type="scientific">Fodinibius salipaludis</name>
    <dbReference type="NCBI Taxonomy" id="2032627"/>
    <lineage>
        <taxon>Bacteria</taxon>
        <taxon>Pseudomonadati</taxon>
        <taxon>Balneolota</taxon>
        <taxon>Balneolia</taxon>
        <taxon>Balneolales</taxon>
        <taxon>Balneolaceae</taxon>
        <taxon>Fodinibius</taxon>
    </lineage>
</organism>
<proteinExistence type="predicted"/>
<name>A0A2A2G949_9BACT</name>